<name>A0A9Q9DRM2_CURCL</name>
<dbReference type="Gene3D" id="3.40.50.1820">
    <property type="entry name" value="alpha/beta hydrolase"/>
    <property type="match status" value="2"/>
</dbReference>
<dbReference type="PANTHER" id="PTHR11010">
    <property type="entry name" value="PROTEASE S28 PRO-X CARBOXYPEPTIDASE-RELATED"/>
    <property type="match status" value="1"/>
</dbReference>
<dbReference type="Pfam" id="PF05577">
    <property type="entry name" value="Peptidase_S28"/>
    <property type="match status" value="1"/>
</dbReference>
<dbReference type="Proteomes" id="UP001056012">
    <property type="component" value="Chromosome 2"/>
</dbReference>
<sequence length="556" mass="62446">MRFSTSTAASLLALLQSTNASKGSTYQDWRLLAEAGPITDTMPVGPSSLSTRDISPAEKNTEWIDLPLDHFGTNAGTFRNRFWVNSKTYKPGGPVFIFDAGETDAAAWYEYILFKNNSYFWHFMNDFDGLGILWEHRFYGQSTPLIDRKVNITVDTPPEAFEFFTTEQALEDFVTFAKQFSRKDIDYKLTPDHTPWVWVGGSYPGMRGAWLREKHPEIIFASYSTSSPVQVTVDTSFFWDIIREGMITKGFGNCTRDIQAAIRHIDKVLDSGESAATALKEQFLGLGAGNSTSASFGEVLSLIYYQWTFNSVEGGKWGLRYFCDWLETDPETNKLAPEAGWAATKGDKWASDRWAAYPNLTAIVNDNWDLSCSGSLNKTGDCNLDLPFTSASSIAWGWQYCTEMGGLQPANLGPTQMVSKYNSFQHQKDICKRQFPTAPARLLPDLPKCDKIIEKLGGWTIRPSNVYWTNGDMDFRRQLSPGSDLPEAPKVEITQEIPKCGVSTGESKVFGKVLRNAVHGYDQTMGAYDNVPDIPVTQELFHQALREWLPCFHAKQ</sequence>
<feature type="chain" id="PRO_5040209281" evidence="6">
    <location>
        <begin position="21"/>
        <end position="556"/>
    </location>
</feature>
<keyword evidence="4" id="KW-0378">Hydrolase</keyword>
<evidence type="ECO:0000256" key="5">
    <source>
        <dbReference type="ARBA" id="ARBA00023180"/>
    </source>
</evidence>
<dbReference type="SUPFAM" id="SSF53474">
    <property type="entry name" value="alpha/beta-Hydrolases"/>
    <property type="match status" value="1"/>
</dbReference>
<reference evidence="7" key="1">
    <citation type="submission" date="2021-12" db="EMBL/GenBank/DDBJ databases">
        <title>Curvularia clavata genome.</title>
        <authorList>
            <person name="Cao Y."/>
        </authorList>
    </citation>
    <scope>NUCLEOTIDE SEQUENCE</scope>
    <source>
        <strain evidence="7">Yc1106</strain>
    </source>
</reference>
<organism evidence="7 8">
    <name type="scientific">Curvularia clavata</name>
    <dbReference type="NCBI Taxonomy" id="95742"/>
    <lineage>
        <taxon>Eukaryota</taxon>
        <taxon>Fungi</taxon>
        <taxon>Dikarya</taxon>
        <taxon>Ascomycota</taxon>
        <taxon>Pezizomycotina</taxon>
        <taxon>Dothideomycetes</taxon>
        <taxon>Pleosporomycetidae</taxon>
        <taxon>Pleosporales</taxon>
        <taxon>Pleosporineae</taxon>
        <taxon>Pleosporaceae</taxon>
        <taxon>Curvularia</taxon>
    </lineage>
</organism>
<dbReference type="EMBL" id="CP089275">
    <property type="protein sequence ID" value="USP76195.1"/>
    <property type="molecule type" value="Genomic_DNA"/>
</dbReference>
<evidence type="ECO:0000313" key="8">
    <source>
        <dbReference type="Proteomes" id="UP001056012"/>
    </source>
</evidence>
<gene>
    <name evidence="7" type="ORF">yc1106_03469</name>
</gene>
<dbReference type="OrthoDB" id="1735038at2759"/>
<keyword evidence="3 6" id="KW-0732">Signal</keyword>
<dbReference type="InterPro" id="IPR029058">
    <property type="entry name" value="AB_hydrolase_fold"/>
</dbReference>
<evidence type="ECO:0000256" key="3">
    <source>
        <dbReference type="ARBA" id="ARBA00022729"/>
    </source>
</evidence>
<accession>A0A9Q9DRM2</accession>
<evidence type="ECO:0000256" key="4">
    <source>
        <dbReference type="ARBA" id="ARBA00022801"/>
    </source>
</evidence>
<dbReference type="GO" id="GO:0006508">
    <property type="term" value="P:proteolysis"/>
    <property type="evidence" value="ECO:0007669"/>
    <property type="project" value="UniProtKB-KW"/>
</dbReference>
<proteinExistence type="inferred from homology"/>
<keyword evidence="8" id="KW-1185">Reference proteome</keyword>
<keyword evidence="2" id="KW-0645">Protease</keyword>
<dbReference type="VEuPathDB" id="FungiDB:yc1106_03469"/>
<evidence type="ECO:0000256" key="1">
    <source>
        <dbReference type="ARBA" id="ARBA00011079"/>
    </source>
</evidence>
<evidence type="ECO:0000313" key="7">
    <source>
        <dbReference type="EMBL" id="USP76195.1"/>
    </source>
</evidence>
<feature type="signal peptide" evidence="6">
    <location>
        <begin position="1"/>
        <end position="20"/>
    </location>
</feature>
<keyword evidence="5" id="KW-0325">Glycoprotein</keyword>
<dbReference type="PANTHER" id="PTHR11010:SF109">
    <property type="entry name" value="PEPTIDASE, FAMILY S28, PUTATIVE (AFU_ORTHOLOGUE AFUA_4G03790)-RELATED"/>
    <property type="match status" value="1"/>
</dbReference>
<dbReference type="InterPro" id="IPR008758">
    <property type="entry name" value="Peptidase_S28"/>
</dbReference>
<evidence type="ECO:0000256" key="6">
    <source>
        <dbReference type="SAM" id="SignalP"/>
    </source>
</evidence>
<evidence type="ECO:0000256" key="2">
    <source>
        <dbReference type="ARBA" id="ARBA00022670"/>
    </source>
</evidence>
<dbReference type="GO" id="GO:0008239">
    <property type="term" value="F:dipeptidyl-peptidase activity"/>
    <property type="evidence" value="ECO:0007669"/>
    <property type="project" value="TreeGrafter"/>
</dbReference>
<protein>
    <submittedName>
        <fullName evidence="7">Peptidase s28</fullName>
    </submittedName>
</protein>
<comment type="similarity">
    <text evidence="1">Belongs to the peptidase S28 family.</text>
</comment>
<dbReference type="GO" id="GO:0070008">
    <property type="term" value="F:serine-type exopeptidase activity"/>
    <property type="evidence" value="ECO:0007669"/>
    <property type="project" value="InterPro"/>
</dbReference>
<dbReference type="AlphaFoldDB" id="A0A9Q9DRM2"/>